<dbReference type="InterPro" id="IPR000531">
    <property type="entry name" value="Beta-barrel_TonB"/>
</dbReference>
<dbReference type="NCBIfam" id="TIGR01783">
    <property type="entry name" value="TonB-siderophor"/>
    <property type="match status" value="1"/>
</dbReference>
<dbReference type="EMBL" id="LAZR01006828">
    <property type="protein sequence ID" value="KKM89368.1"/>
    <property type="molecule type" value="Genomic_DNA"/>
</dbReference>
<dbReference type="GO" id="GO:0038023">
    <property type="term" value="F:signaling receptor activity"/>
    <property type="evidence" value="ECO:0007669"/>
    <property type="project" value="InterPro"/>
</dbReference>
<evidence type="ECO:0000256" key="7">
    <source>
        <dbReference type="ARBA" id="ARBA00023004"/>
    </source>
</evidence>
<keyword evidence="5" id="KW-0812">Transmembrane</keyword>
<keyword evidence="9" id="KW-0798">TonB box</keyword>
<keyword evidence="10" id="KW-0472">Membrane</keyword>
<keyword evidence="11" id="KW-0998">Cell outer membrane</keyword>
<keyword evidence="6" id="KW-0732">Signal</keyword>
<protein>
    <recommendedName>
        <fullName evidence="12">Secretin/TonB short N-terminal domain-containing protein</fullName>
    </recommendedName>
</protein>
<comment type="similarity">
    <text evidence="2">Belongs to the TonB-dependent receptor family.</text>
</comment>
<comment type="caution">
    <text evidence="13">The sequence shown here is derived from an EMBL/GenBank/DDBJ whole genome shotgun (WGS) entry which is preliminary data.</text>
</comment>
<dbReference type="Gene3D" id="2.170.130.10">
    <property type="entry name" value="TonB-dependent receptor, plug domain"/>
    <property type="match status" value="1"/>
</dbReference>
<dbReference type="InterPro" id="IPR010105">
    <property type="entry name" value="TonB_sidphr_rcpt"/>
</dbReference>
<gene>
    <name evidence="13" type="ORF">LCGC14_1249400</name>
</gene>
<dbReference type="Pfam" id="PF07660">
    <property type="entry name" value="STN"/>
    <property type="match status" value="1"/>
</dbReference>
<evidence type="ECO:0000256" key="11">
    <source>
        <dbReference type="ARBA" id="ARBA00023237"/>
    </source>
</evidence>
<evidence type="ECO:0000256" key="5">
    <source>
        <dbReference type="ARBA" id="ARBA00022692"/>
    </source>
</evidence>
<dbReference type="InterPro" id="IPR036942">
    <property type="entry name" value="Beta-barrel_TonB_sf"/>
</dbReference>
<evidence type="ECO:0000256" key="2">
    <source>
        <dbReference type="ARBA" id="ARBA00009810"/>
    </source>
</evidence>
<evidence type="ECO:0000256" key="9">
    <source>
        <dbReference type="ARBA" id="ARBA00023077"/>
    </source>
</evidence>
<dbReference type="AlphaFoldDB" id="A0A0F9L7D9"/>
<dbReference type="Pfam" id="PF07715">
    <property type="entry name" value="Plug"/>
    <property type="match status" value="1"/>
</dbReference>
<dbReference type="GO" id="GO:0015344">
    <property type="term" value="F:siderophore uptake transmembrane transporter activity"/>
    <property type="evidence" value="ECO:0007669"/>
    <property type="project" value="TreeGrafter"/>
</dbReference>
<dbReference type="PANTHER" id="PTHR32552">
    <property type="entry name" value="FERRICHROME IRON RECEPTOR-RELATED"/>
    <property type="match status" value="1"/>
</dbReference>
<comment type="subcellular location">
    <subcellularLocation>
        <location evidence="1">Cell outer membrane</location>
        <topology evidence="1">Multi-pass membrane protein</topology>
    </subcellularLocation>
</comment>
<name>A0A0F9L7D9_9ZZZZ</name>
<dbReference type="CDD" id="cd01347">
    <property type="entry name" value="ligand_gated_channel"/>
    <property type="match status" value="1"/>
</dbReference>
<evidence type="ECO:0000256" key="8">
    <source>
        <dbReference type="ARBA" id="ARBA00023065"/>
    </source>
</evidence>
<evidence type="ECO:0000256" key="4">
    <source>
        <dbReference type="ARBA" id="ARBA00022496"/>
    </source>
</evidence>
<evidence type="ECO:0000259" key="12">
    <source>
        <dbReference type="SMART" id="SM00965"/>
    </source>
</evidence>
<dbReference type="PROSITE" id="PS52016">
    <property type="entry name" value="TONB_DEPENDENT_REC_3"/>
    <property type="match status" value="1"/>
</dbReference>
<keyword evidence="3" id="KW-0813">Transport</keyword>
<evidence type="ECO:0000256" key="3">
    <source>
        <dbReference type="ARBA" id="ARBA00022448"/>
    </source>
</evidence>
<keyword evidence="4" id="KW-0410">Iron transport</keyword>
<dbReference type="SMART" id="SM00965">
    <property type="entry name" value="STN"/>
    <property type="match status" value="1"/>
</dbReference>
<proteinExistence type="inferred from homology"/>
<accession>A0A0F9L7D9</accession>
<dbReference type="SUPFAM" id="SSF56935">
    <property type="entry name" value="Porins"/>
    <property type="match status" value="1"/>
</dbReference>
<evidence type="ECO:0000256" key="6">
    <source>
        <dbReference type="ARBA" id="ARBA00022729"/>
    </source>
</evidence>
<dbReference type="InterPro" id="IPR037066">
    <property type="entry name" value="Plug_dom_sf"/>
</dbReference>
<dbReference type="Gene3D" id="3.55.50.30">
    <property type="match status" value="1"/>
</dbReference>
<reference evidence="13" key="1">
    <citation type="journal article" date="2015" name="Nature">
        <title>Complex archaea that bridge the gap between prokaryotes and eukaryotes.</title>
        <authorList>
            <person name="Spang A."/>
            <person name="Saw J.H."/>
            <person name="Jorgensen S.L."/>
            <person name="Zaremba-Niedzwiedzka K."/>
            <person name="Martijn J."/>
            <person name="Lind A.E."/>
            <person name="van Eijk R."/>
            <person name="Schleper C."/>
            <person name="Guy L."/>
            <person name="Ettema T.J."/>
        </authorList>
    </citation>
    <scope>NUCLEOTIDE SEQUENCE</scope>
</reference>
<dbReference type="Pfam" id="PF00593">
    <property type="entry name" value="TonB_dep_Rec_b-barrel"/>
    <property type="match status" value="1"/>
</dbReference>
<evidence type="ECO:0000256" key="1">
    <source>
        <dbReference type="ARBA" id="ARBA00004571"/>
    </source>
</evidence>
<keyword evidence="7" id="KW-0408">Iron</keyword>
<dbReference type="InterPro" id="IPR012910">
    <property type="entry name" value="Plug_dom"/>
</dbReference>
<organism evidence="13">
    <name type="scientific">marine sediment metagenome</name>
    <dbReference type="NCBI Taxonomy" id="412755"/>
    <lineage>
        <taxon>unclassified sequences</taxon>
        <taxon>metagenomes</taxon>
        <taxon>ecological metagenomes</taxon>
    </lineage>
</organism>
<dbReference type="Gene3D" id="2.40.170.20">
    <property type="entry name" value="TonB-dependent receptor, beta-barrel domain"/>
    <property type="match status" value="1"/>
</dbReference>
<evidence type="ECO:0000256" key="10">
    <source>
        <dbReference type="ARBA" id="ARBA00023136"/>
    </source>
</evidence>
<dbReference type="InterPro" id="IPR039426">
    <property type="entry name" value="TonB-dep_rcpt-like"/>
</dbReference>
<sequence length="824" mass="91159">MTLNLNGNTMKKHRTKAAIIEKRLRLKAIVLSGLLLGQTPLLLADNKQQHFTISQGQLSSVLNHFASKAGILLSADASLTRGLESDGLVGDYTTEQGLTRLLNNTGLRFTKDENNNYILQAKPTLPTQTAIELPSNNVSLDTMMVLGTPQFRYDSRQVETGNRMAKDLTEVPRSVDIIPEQLLLDSQAREMEDVYKLAPNVVNSDGYGGTREDYLIRGFRRPSDIYRNGVRLKLTRRIDPATVDNIQILKGPVADIGQMMPGGLVNIITKKPQLESENHLSTSFDEHGQRRAVFDSTGAIADSDNFAYRVTGSWEDSDTFRDNSSVDRRFLSSSLSWFGDTGGYANINYEYSREKRSLDRGVFTVPTTNGKRRLIDVSRDLRYDADFSFNEVESHLIEIDTSSPLADSGWSIDTKLFYNRERSDDTYVDVSRVAPDSPVSALPTGTLVRRVQGNRDRKLDTFFARVQTTGDFTFGVPMTIATGAEYFQQKEAWTNFVGAFQIGGTVTNPGSLSIVDDSSTPSREDKRDVTLESYGPYAQLDIKPFDDVTVTLGLREEYYSSDYSQQAVINSTAASIDVPRESKFTKSVGLVWNVVPDLSLYSSYADTFSAQNIYTGNATTAVLSPQQGRQYEVGTKWATLNDKLLLTLAYFDIKQTNVVETVNGEPELTGGIDSKGMEFSLTGNPLPGWNIRAALGLLDAEIVSEDTDTNGNRPRNVPEKTASLWSSYEFQGLDNPLSGFGIGGGISHVGNRYGDSEHSFELGDYTLVDAGIWYYFPSMGSSTLRVDLGVKNITDEEYYTASGGDYRISVGSPRTVFGGLRLDF</sequence>
<dbReference type="PANTHER" id="PTHR32552:SF68">
    <property type="entry name" value="FERRICHROME OUTER MEMBRANE TRANSPORTER_PHAGE RECEPTOR"/>
    <property type="match status" value="1"/>
</dbReference>
<keyword evidence="8" id="KW-0406">Ion transport</keyword>
<dbReference type="GO" id="GO:0015891">
    <property type="term" value="P:siderophore transport"/>
    <property type="evidence" value="ECO:0007669"/>
    <property type="project" value="InterPro"/>
</dbReference>
<dbReference type="GO" id="GO:0009279">
    <property type="term" value="C:cell outer membrane"/>
    <property type="evidence" value="ECO:0007669"/>
    <property type="project" value="UniProtKB-SubCell"/>
</dbReference>
<evidence type="ECO:0000313" key="13">
    <source>
        <dbReference type="EMBL" id="KKM89368.1"/>
    </source>
</evidence>
<dbReference type="InterPro" id="IPR011662">
    <property type="entry name" value="Secretin/TonB_short_N"/>
</dbReference>
<feature type="domain" description="Secretin/TonB short N-terminal" evidence="12">
    <location>
        <begin position="71"/>
        <end position="122"/>
    </location>
</feature>